<evidence type="ECO:0000313" key="1">
    <source>
        <dbReference type="EMBL" id="KOB70621.1"/>
    </source>
</evidence>
<dbReference type="PANTHER" id="PTHR13482:SF3">
    <property type="entry name" value="MICROPROCESSOR COMPLEX SUBUNIT DGCR8"/>
    <property type="match status" value="1"/>
</dbReference>
<name>A0A0L7L5M5_OPEBR</name>
<dbReference type="GO" id="GO:0020037">
    <property type="term" value="F:heme binding"/>
    <property type="evidence" value="ECO:0007669"/>
    <property type="project" value="InterPro"/>
</dbReference>
<sequence>MQYPRLPEGTKLITIPAQDSTNENGGGKTAKRDWVMNMNGCSYLSVFHEYVRRALHKQPVYEFKPLGNYTRQIACS</sequence>
<accession>A0A0L7L5M5</accession>
<dbReference type="GO" id="GO:0070877">
    <property type="term" value="C:microprocessor complex"/>
    <property type="evidence" value="ECO:0007669"/>
    <property type="project" value="InterPro"/>
</dbReference>
<comment type="caution">
    <text evidence="1">The sequence shown here is derived from an EMBL/GenBank/DDBJ whole genome shotgun (WGS) entry which is preliminary data.</text>
</comment>
<dbReference type="Proteomes" id="UP000037510">
    <property type="component" value="Unassembled WGS sequence"/>
</dbReference>
<dbReference type="PANTHER" id="PTHR13482">
    <property type="entry name" value="MICRORNA PROCESSOR COMPLEX SUBUNIT DGCR8"/>
    <property type="match status" value="1"/>
</dbReference>
<gene>
    <name evidence="1" type="ORF">OBRU01_14889</name>
</gene>
<dbReference type="Gene3D" id="3.30.160.590">
    <property type="match status" value="1"/>
</dbReference>
<dbReference type="GO" id="GO:0042802">
    <property type="term" value="F:identical protein binding"/>
    <property type="evidence" value="ECO:0007669"/>
    <property type="project" value="InterPro"/>
</dbReference>
<organism evidence="1 2">
    <name type="scientific">Operophtera brumata</name>
    <name type="common">Winter moth</name>
    <name type="synonym">Phalaena brumata</name>
    <dbReference type="NCBI Taxonomy" id="104452"/>
    <lineage>
        <taxon>Eukaryota</taxon>
        <taxon>Metazoa</taxon>
        <taxon>Ecdysozoa</taxon>
        <taxon>Arthropoda</taxon>
        <taxon>Hexapoda</taxon>
        <taxon>Insecta</taxon>
        <taxon>Pterygota</taxon>
        <taxon>Neoptera</taxon>
        <taxon>Endopterygota</taxon>
        <taxon>Lepidoptera</taxon>
        <taxon>Glossata</taxon>
        <taxon>Ditrysia</taxon>
        <taxon>Geometroidea</taxon>
        <taxon>Geometridae</taxon>
        <taxon>Larentiinae</taxon>
        <taxon>Operophtera</taxon>
    </lineage>
</organism>
<keyword evidence="2" id="KW-1185">Reference proteome</keyword>
<dbReference type="InterPro" id="IPR040375">
    <property type="entry name" value="DGCR8"/>
</dbReference>
<dbReference type="AlphaFoldDB" id="A0A0L7L5M5"/>
<evidence type="ECO:0000313" key="2">
    <source>
        <dbReference type="Proteomes" id="UP000037510"/>
    </source>
</evidence>
<dbReference type="GO" id="GO:0031053">
    <property type="term" value="P:primary miRNA processing"/>
    <property type="evidence" value="ECO:0007669"/>
    <property type="project" value="InterPro"/>
</dbReference>
<dbReference type="GO" id="GO:0003725">
    <property type="term" value="F:double-stranded RNA binding"/>
    <property type="evidence" value="ECO:0007669"/>
    <property type="project" value="TreeGrafter"/>
</dbReference>
<dbReference type="GO" id="GO:0070878">
    <property type="term" value="F:primary miRNA binding"/>
    <property type="evidence" value="ECO:0007669"/>
    <property type="project" value="TreeGrafter"/>
</dbReference>
<reference evidence="1 2" key="1">
    <citation type="journal article" date="2015" name="Genome Biol. Evol.">
        <title>The genome of winter moth (Operophtera brumata) provides a genomic perspective on sexual dimorphism and phenology.</title>
        <authorList>
            <person name="Derks M.F."/>
            <person name="Smit S."/>
            <person name="Salis L."/>
            <person name="Schijlen E."/>
            <person name="Bossers A."/>
            <person name="Mateman C."/>
            <person name="Pijl A.S."/>
            <person name="de Ridder D."/>
            <person name="Groenen M.A."/>
            <person name="Visser M.E."/>
            <person name="Megens H.J."/>
        </authorList>
    </citation>
    <scope>NUCLEOTIDE SEQUENCE [LARGE SCALE GENOMIC DNA]</scope>
    <source>
        <strain evidence="1">WM2013NL</strain>
        <tissue evidence="1">Head and thorax</tissue>
    </source>
</reference>
<dbReference type="EMBL" id="JTDY01002839">
    <property type="protein sequence ID" value="KOB70621.1"/>
    <property type="molecule type" value="Genomic_DNA"/>
</dbReference>
<protein>
    <submittedName>
        <fullName evidence="1">Putative double-stranded binding protein</fullName>
    </submittedName>
</protein>
<proteinExistence type="predicted"/>
<dbReference type="STRING" id="104452.A0A0L7L5M5"/>